<dbReference type="RefSeq" id="WP_290232093.1">
    <property type="nucleotide sequence ID" value="NZ_JAUFPZ010000002.1"/>
</dbReference>
<organism evidence="1 2">
    <name type="scientific">Zunongwangia endophytica</name>
    <dbReference type="NCBI Taxonomy" id="1808945"/>
    <lineage>
        <taxon>Bacteria</taxon>
        <taxon>Pseudomonadati</taxon>
        <taxon>Bacteroidota</taxon>
        <taxon>Flavobacteriia</taxon>
        <taxon>Flavobacteriales</taxon>
        <taxon>Flavobacteriaceae</taxon>
        <taxon>Zunongwangia</taxon>
    </lineage>
</organism>
<dbReference type="Proteomes" id="UP001595793">
    <property type="component" value="Unassembled WGS sequence"/>
</dbReference>
<gene>
    <name evidence="1" type="ORF">ACFOS1_19785</name>
</gene>
<evidence type="ECO:0000313" key="1">
    <source>
        <dbReference type="EMBL" id="MFC4029668.1"/>
    </source>
</evidence>
<name>A0ABV8HF45_9FLAO</name>
<protein>
    <recommendedName>
        <fullName evidence="3">Histone deacetylase</fullName>
    </recommendedName>
</protein>
<proteinExistence type="predicted"/>
<comment type="caution">
    <text evidence="1">The sequence shown here is derived from an EMBL/GenBank/DDBJ whole genome shotgun (WGS) entry which is preliminary data.</text>
</comment>
<reference evidence="2" key="1">
    <citation type="journal article" date="2019" name="Int. J. Syst. Evol. Microbiol.">
        <title>The Global Catalogue of Microorganisms (GCM) 10K type strain sequencing project: providing services to taxonomists for standard genome sequencing and annotation.</title>
        <authorList>
            <consortium name="The Broad Institute Genomics Platform"/>
            <consortium name="The Broad Institute Genome Sequencing Center for Infectious Disease"/>
            <person name="Wu L."/>
            <person name="Ma J."/>
        </authorList>
    </citation>
    <scope>NUCLEOTIDE SEQUENCE [LARGE SCALE GENOMIC DNA]</scope>
    <source>
        <strain evidence="2">CECT 9128</strain>
    </source>
</reference>
<sequence>MRNFERVWYACYGSNLMEDRFLCYIAGGTPNGAKRTYVGCTDKAYPKANKSYLINHEMYFAKRSHTWSGGSAAFIKPTKDETATTYGKIYSISKDQFVDLVKQEIAFEGDLSIDFEKVIEQGYLDVATDVWYDRILFLGINDEMPVFSFTNSEFMEKELNAPHPLYLEKIILGLRQTYQFTSVEILKYLEDKVGVEGTPVAKELEGLVQEVLGEFS</sequence>
<evidence type="ECO:0000313" key="2">
    <source>
        <dbReference type="Proteomes" id="UP001595793"/>
    </source>
</evidence>
<keyword evidence="2" id="KW-1185">Reference proteome</keyword>
<dbReference type="EMBL" id="JBHSAS010000034">
    <property type="protein sequence ID" value="MFC4029668.1"/>
    <property type="molecule type" value="Genomic_DNA"/>
</dbReference>
<accession>A0ABV8HF45</accession>
<evidence type="ECO:0008006" key="3">
    <source>
        <dbReference type="Google" id="ProtNLM"/>
    </source>
</evidence>
<dbReference type="Gene3D" id="3.10.490.10">
    <property type="entry name" value="Gamma-glutamyl cyclotransferase-like"/>
    <property type="match status" value="1"/>
</dbReference>